<proteinExistence type="predicted"/>
<feature type="compositionally biased region" description="Pro residues" evidence="1">
    <location>
        <begin position="112"/>
        <end position="121"/>
    </location>
</feature>
<reference evidence="2 3" key="1">
    <citation type="submission" date="2019-02" db="EMBL/GenBank/DDBJ databases">
        <title>Genome sequencing of the rare red list fungi Antrodiella citrinella (Flaviporus citrinellus).</title>
        <authorList>
            <person name="Buettner E."/>
            <person name="Kellner H."/>
        </authorList>
    </citation>
    <scope>NUCLEOTIDE SEQUENCE [LARGE SCALE GENOMIC DNA]</scope>
    <source>
        <strain evidence="2 3">DSM 108506</strain>
    </source>
</reference>
<feature type="region of interest" description="Disordered" evidence="1">
    <location>
        <begin position="229"/>
        <end position="250"/>
    </location>
</feature>
<gene>
    <name evidence="2" type="ORF">EUX98_g6913</name>
</gene>
<evidence type="ECO:0000313" key="3">
    <source>
        <dbReference type="Proteomes" id="UP000308730"/>
    </source>
</evidence>
<evidence type="ECO:0000313" key="2">
    <source>
        <dbReference type="EMBL" id="THH27275.1"/>
    </source>
</evidence>
<dbReference type="AlphaFoldDB" id="A0A4S4MNM9"/>
<accession>A0A4S4MNM9</accession>
<dbReference type="OrthoDB" id="2802364at2759"/>
<dbReference type="Proteomes" id="UP000308730">
    <property type="component" value="Unassembled WGS sequence"/>
</dbReference>
<protein>
    <submittedName>
        <fullName evidence="2">Uncharacterized protein</fullName>
    </submittedName>
</protein>
<name>A0A4S4MNM9_9APHY</name>
<dbReference type="EMBL" id="SGPM01000265">
    <property type="protein sequence ID" value="THH27275.1"/>
    <property type="molecule type" value="Genomic_DNA"/>
</dbReference>
<keyword evidence="3" id="KW-1185">Reference proteome</keyword>
<sequence length="250" mass="27451">MPVLQDAHMPTHVLAITDTAVHPNLQPNPVPIHPILAPINAELFATKFTNDVAKLSSHYTTPGTLMPIPYWDKTSQSLEVTLPLIPLVAPHPESLPLLIFYGMSLHHTYEPAVPPHPPSPGSPQEHQFPGFSKRRSHDATPLACSCTGLLATYLLPTSVIEEFPAANVMAAKMSDLCTDEQLDAYMDFNRGFWRNVLSLAPTDMDIIDIARIAWNVTKEARWIRASRGEFESGSGRRPSVSSLAPPPSPL</sequence>
<comment type="caution">
    <text evidence="2">The sequence shown here is derived from an EMBL/GenBank/DDBJ whole genome shotgun (WGS) entry which is preliminary data.</text>
</comment>
<evidence type="ECO:0000256" key="1">
    <source>
        <dbReference type="SAM" id="MobiDB-lite"/>
    </source>
</evidence>
<organism evidence="2 3">
    <name type="scientific">Antrodiella citrinella</name>
    <dbReference type="NCBI Taxonomy" id="2447956"/>
    <lineage>
        <taxon>Eukaryota</taxon>
        <taxon>Fungi</taxon>
        <taxon>Dikarya</taxon>
        <taxon>Basidiomycota</taxon>
        <taxon>Agaricomycotina</taxon>
        <taxon>Agaricomycetes</taxon>
        <taxon>Polyporales</taxon>
        <taxon>Steccherinaceae</taxon>
        <taxon>Antrodiella</taxon>
    </lineage>
</organism>
<feature type="region of interest" description="Disordered" evidence="1">
    <location>
        <begin position="111"/>
        <end position="134"/>
    </location>
</feature>